<sequence length="64" mass="7559">MITVIPTNRCSDIDIYINVNNRLKQCKWGRERHLTYLYASEKGFHDVSFQLWPGEVLGIVGEWF</sequence>
<evidence type="ECO:0000313" key="1">
    <source>
        <dbReference type="EMBL" id="POE29032.1"/>
    </source>
</evidence>
<gene>
    <name evidence="1" type="ORF">BV926_01580</name>
</gene>
<evidence type="ECO:0000313" key="2">
    <source>
        <dbReference type="Proteomes" id="UP000237274"/>
    </source>
</evidence>
<dbReference type="EMBL" id="MTAO01000001">
    <property type="protein sequence ID" value="POE29032.1"/>
    <property type="molecule type" value="Genomic_DNA"/>
</dbReference>
<dbReference type="AlphaFoldDB" id="A0ABD6VUT4"/>
<proteinExistence type="predicted"/>
<dbReference type="Proteomes" id="UP000237274">
    <property type="component" value="Unassembled WGS sequence"/>
</dbReference>
<comment type="caution">
    <text evidence="1">The sequence shown here is derived from an EMBL/GenBank/DDBJ whole genome shotgun (WGS) entry which is preliminary data.</text>
</comment>
<protein>
    <submittedName>
        <fullName evidence="1">Uncharacterized protein</fullName>
    </submittedName>
</protein>
<organism evidence="1 2">
    <name type="scientific">Pectobacterium odoriferum</name>
    <dbReference type="NCBI Taxonomy" id="78398"/>
    <lineage>
        <taxon>Bacteria</taxon>
        <taxon>Pseudomonadati</taxon>
        <taxon>Pseudomonadota</taxon>
        <taxon>Gammaproteobacteria</taxon>
        <taxon>Enterobacterales</taxon>
        <taxon>Pectobacteriaceae</taxon>
        <taxon>Pectobacterium</taxon>
    </lineage>
</organism>
<accession>A0ABD6VUT4</accession>
<reference evidence="1 2" key="1">
    <citation type="submission" date="2017-01" db="EMBL/GenBank/DDBJ databases">
        <title>Comparative Genomics of 38 Pectobacterium strains comprising three species revealed the characteristics of Pectobacterium carotovorum.</title>
        <authorList>
            <person name="Xie H."/>
            <person name="Ma Y."/>
            <person name="Li X."/>
        </authorList>
    </citation>
    <scope>NUCLEOTIDE SEQUENCE [LARGE SCALE GENOMIC DNA]</scope>
    <source>
        <strain evidence="1 2">Q142</strain>
    </source>
</reference>
<name>A0ABD6VUT4_9GAMM</name>